<keyword evidence="2" id="KW-1185">Reference proteome</keyword>
<gene>
    <name evidence="1" type="ORF">COLO4_17422</name>
</gene>
<dbReference type="OrthoDB" id="10285713at2759"/>
<reference evidence="2" key="1">
    <citation type="submission" date="2013-09" db="EMBL/GenBank/DDBJ databases">
        <title>Corchorus olitorius genome sequencing.</title>
        <authorList>
            <person name="Alam M."/>
            <person name="Haque M.S."/>
            <person name="Islam M.S."/>
            <person name="Emdad E.M."/>
            <person name="Islam M.M."/>
            <person name="Ahmed B."/>
            <person name="Halim A."/>
            <person name="Hossen Q.M.M."/>
            <person name="Hossain M.Z."/>
            <person name="Ahmed R."/>
            <person name="Khan M.M."/>
            <person name="Islam R."/>
            <person name="Rashid M.M."/>
            <person name="Khan S.A."/>
            <person name="Rahman M.S."/>
            <person name="Alam M."/>
            <person name="Yahiya A.S."/>
            <person name="Khan M.S."/>
            <person name="Azam M.S."/>
            <person name="Haque T."/>
            <person name="Lashkar M.Z.H."/>
            <person name="Akhand A.I."/>
            <person name="Morshed G."/>
            <person name="Roy S."/>
            <person name="Uddin K.S."/>
            <person name="Rabeya T."/>
            <person name="Hossain A.S."/>
            <person name="Chowdhury A."/>
            <person name="Snigdha A.R."/>
            <person name="Mortoza M.S."/>
            <person name="Matin S.A."/>
            <person name="Hoque S.M.E."/>
            <person name="Islam M.K."/>
            <person name="Roy D.K."/>
            <person name="Haider R."/>
            <person name="Moosa M.M."/>
            <person name="Elias S.M."/>
            <person name="Hasan A.M."/>
            <person name="Jahan S."/>
            <person name="Shafiuddin M."/>
            <person name="Mahmood N."/>
            <person name="Shommy N.S."/>
        </authorList>
    </citation>
    <scope>NUCLEOTIDE SEQUENCE [LARGE SCALE GENOMIC DNA]</scope>
    <source>
        <strain evidence="2">cv. O-4</strain>
    </source>
</reference>
<comment type="caution">
    <text evidence="1">The sequence shown here is derived from an EMBL/GenBank/DDBJ whole genome shotgun (WGS) entry which is preliminary data.</text>
</comment>
<accession>A0A1R3JCR6</accession>
<proteinExistence type="predicted"/>
<organism evidence="1 2">
    <name type="scientific">Corchorus olitorius</name>
    <dbReference type="NCBI Taxonomy" id="93759"/>
    <lineage>
        <taxon>Eukaryota</taxon>
        <taxon>Viridiplantae</taxon>
        <taxon>Streptophyta</taxon>
        <taxon>Embryophyta</taxon>
        <taxon>Tracheophyta</taxon>
        <taxon>Spermatophyta</taxon>
        <taxon>Magnoliopsida</taxon>
        <taxon>eudicotyledons</taxon>
        <taxon>Gunneridae</taxon>
        <taxon>Pentapetalae</taxon>
        <taxon>rosids</taxon>
        <taxon>malvids</taxon>
        <taxon>Malvales</taxon>
        <taxon>Malvaceae</taxon>
        <taxon>Grewioideae</taxon>
        <taxon>Apeibeae</taxon>
        <taxon>Corchorus</taxon>
    </lineage>
</organism>
<evidence type="ECO:0000313" key="1">
    <source>
        <dbReference type="EMBL" id="OMO92645.1"/>
    </source>
</evidence>
<sequence length="38" mass="4484">MSLNQILRPHPLLTIHHVSRKPHRTIELKSRRAISDMT</sequence>
<dbReference type="EMBL" id="AWUE01016340">
    <property type="protein sequence ID" value="OMO92645.1"/>
    <property type="molecule type" value="Genomic_DNA"/>
</dbReference>
<evidence type="ECO:0000313" key="2">
    <source>
        <dbReference type="Proteomes" id="UP000187203"/>
    </source>
</evidence>
<protein>
    <submittedName>
        <fullName evidence="1">Uncharacterized protein</fullName>
    </submittedName>
</protein>
<dbReference type="Proteomes" id="UP000187203">
    <property type="component" value="Unassembled WGS sequence"/>
</dbReference>
<dbReference type="AlphaFoldDB" id="A0A1R3JCR6"/>
<name>A0A1R3JCR6_9ROSI</name>